<feature type="region of interest" description="Disordered" evidence="1">
    <location>
        <begin position="387"/>
        <end position="417"/>
    </location>
</feature>
<name>A0A6A6T829_9PLEO</name>
<evidence type="ECO:0000313" key="3">
    <source>
        <dbReference type="Proteomes" id="UP000799324"/>
    </source>
</evidence>
<protein>
    <submittedName>
        <fullName evidence="2">Uncharacterized protein</fullName>
    </submittedName>
</protein>
<reference evidence="2" key="1">
    <citation type="journal article" date="2020" name="Stud. Mycol.">
        <title>101 Dothideomycetes genomes: a test case for predicting lifestyles and emergence of pathogens.</title>
        <authorList>
            <person name="Haridas S."/>
            <person name="Albert R."/>
            <person name="Binder M."/>
            <person name="Bloem J."/>
            <person name="Labutti K."/>
            <person name="Salamov A."/>
            <person name="Andreopoulos B."/>
            <person name="Baker S."/>
            <person name="Barry K."/>
            <person name="Bills G."/>
            <person name="Bluhm B."/>
            <person name="Cannon C."/>
            <person name="Castanera R."/>
            <person name="Culley D."/>
            <person name="Daum C."/>
            <person name="Ezra D."/>
            <person name="Gonzalez J."/>
            <person name="Henrissat B."/>
            <person name="Kuo A."/>
            <person name="Liang C."/>
            <person name="Lipzen A."/>
            <person name="Lutzoni F."/>
            <person name="Magnuson J."/>
            <person name="Mondo S."/>
            <person name="Nolan M."/>
            <person name="Ohm R."/>
            <person name="Pangilinan J."/>
            <person name="Park H.-J."/>
            <person name="Ramirez L."/>
            <person name="Alfaro M."/>
            <person name="Sun H."/>
            <person name="Tritt A."/>
            <person name="Yoshinaga Y."/>
            <person name="Zwiers L.-H."/>
            <person name="Turgeon B."/>
            <person name="Goodwin S."/>
            <person name="Spatafora J."/>
            <person name="Crous P."/>
            <person name="Grigoriev I."/>
        </authorList>
    </citation>
    <scope>NUCLEOTIDE SEQUENCE</scope>
    <source>
        <strain evidence="2">CBS 122681</strain>
    </source>
</reference>
<feature type="region of interest" description="Disordered" evidence="1">
    <location>
        <begin position="500"/>
        <end position="526"/>
    </location>
</feature>
<dbReference type="Proteomes" id="UP000799324">
    <property type="component" value="Unassembled WGS sequence"/>
</dbReference>
<sequence>MSTPLDARAKAISRPLPLRTYTRPGISNFSFETPATMVCSTTEEMVDFHTETRYDEYPSLEKEKLVIARLPTASSMLHGEMGKGEFADQACSAASAVLKSSMSRGGSLPVEASWGLGRKLARIFSWRTSPKEKPTVPKLALDTNVEKSSFFSPIARWSSPIASASAKTANSSWPHTFTPLTGPNTATPSEQSQPEPTVFALHRWVHETIPIAKLNADIEVEATAPPVIIGIARSKPIHAPARITEYDTNGLVRSSTIQTIGTIETYKSTRAGSIKSVTTFSSSASNARPQAKVKSLLVNPNWPRKMNNSFRASKLGARMPPTPDGIKSIKDPRLELAQSIASYRVRKSEDVDWEALENRWGEGECADESIEKFFDAELQVAGYPLSKASTPWSTRLDPNRRPPSEEAGEPDDDGFEFAAERGGRNRVFAPGWLLSAKSSPDTDTFFPEELAGTETYSTPALHPVTGKAPKDSSLKRMPSTIFEDDELCSTSISDNSVDMEDVSLSDEEVHEPSAPPSSSPSPQIRPLRRATTALTTMSQKSKKSKKKGPSVLKIMSSALASKLPIDRAWEQIVIRGDALETKLGLWGMALAGAVGRRQRADSKASQSGSAQGTTGEAAEVDGDDVFLDEFGCPISYDVSQTHLHLRIYIDSITFHCHSLS</sequence>
<feature type="compositionally biased region" description="Acidic residues" evidence="1">
    <location>
        <begin position="500"/>
        <end position="509"/>
    </location>
</feature>
<dbReference type="AlphaFoldDB" id="A0A6A6T829"/>
<gene>
    <name evidence="2" type="ORF">K491DRAFT_406519</name>
</gene>
<dbReference type="EMBL" id="MU004342">
    <property type="protein sequence ID" value="KAF2655986.1"/>
    <property type="molecule type" value="Genomic_DNA"/>
</dbReference>
<keyword evidence="3" id="KW-1185">Reference proteome</keyword>
<organism evidence="2 3">
    <name type="scientific">Lophiostoma macrostomum CBS 122681</name>
    <dbReference type="NCBI Taxonomy" id="1314788"/>
    <lineage>
        <taxon>Eukaryota</taxon>
        <taxon>Fungi</taxon>
        <taxon>Dikarya</taxon>
        <taxon>Ascomycota</taxon>
        <taxon>Pezizomycotina</taxon>
        <taxon>Dothideomycetes</taxon>
        <taxon>Pleosporomycetidae</taxon>
        <taxon>Pleosporales</taxon>
        <taxon>Lophiostomataceae</taxon>
        <taxon>Lophiostoma</taxon>
    </lineage>
</organism>
<evidence type="ECO:0000256" key="1">
    <source>
        <dbReference type="SAM" id="MobiDB-lite"/>
    </source>
</evidence>
<evidence type="ECO:0000313" key="2">
    <source>
        <dbReference type="EMBL" id="KAF2655986.1"/>
    </source>
</evidence>
<proteinExistence type="predicted"/>
<feature type="compositionally biased region" description="Acidic residues" evidence="1">
    <location>
        <begin position="406"/>
        <end position="415"/>
    </location>
</feature>
<accession>A0A6A6T829</accession>